<proteinExistence type="predicted"/>
<name>A0A7L5BRR2_9HYPH</name>
<sequence>MVGYDAPEAGEGARCGQERALADRATQQLQRLMSTPGIQYRDQGEDRYGRVLTQVMTQHGDIADQMIKLGLGHAYRGGYRDRNQCVSRKPEIHQCDCTQPRTPEIRTTAQWTMEANEIDEMARHVEACAASAAEFTFSFLDADPKDDTSKHS</sequence>
<dbReference type="InterPro" id="IPR035437">
    <property type="entry name" value="SNase_OB-fold_sf"/>
</dbReference>
<dbReference type="KEGG" id="roy:G3A56_27295"/>
<dbReference type="EMBL" id="CP048638">
    <property type="protein sequence ID" value="QIB41570.1"/>
    <property type="molecule type" value="Genomic_DNA"/>
</dbReference>
<dbReference type="Pfam" id="PF00565">
    <property type="entry name" value="SNase"/>
    <property type="match status" value="1"/>
</dbReference>
<dbReference type="RefSeq" id="WP_164056995.1">
    <property type="nucleotide sequence ID" value="NZ_CP048638.1"/>
</dbReference>
<gene>
    <name evidence="2" type="ORF">G3A56_27295</name>
</gene>
<accession>A0A7L5BRR2</accession>
<dbReference type="InterPro" id="IPR016071">
    <property type="entry name" value="Staphylococal_nuclease_OB-fold"/>
</dbReference>
<protein>
    <submittedName>
        <fullName evidence="2">Thermonuclease family protein</fullName>
    </submittedName>
</protein>
<keyword evidence="3" id="KW-1185">Reference proteome</keyword>
<evidence type="ECO:0000313" key="3">
    <source>
        <dbReference type="Proteomes" id="UP000464865"/>
    </source>
</evidence>
<evidence type="ECO:0000259" key="1">
    <source>
        <dbReference type="Pfam" id="PF00565"/>
    </source>
</evidence>
<evidence type="ECO:0000313" key="2">
    <source>
        <dbReference type="EMBL" id="QIB41570.1"/>
    </source>
</evidence>
<dbReference type="AlphaFoldDB" id="A0A7L5BRR2"/>
<geneLocation type="plasmid" evidence="2 3">
    <name>p6</name>
</geneLocation>
<keyword evidence="2" id="KW-0614">Plasmid</keyword>
<feature type="domain" description="TNase-like" evidence="1">
    <location>
        <begin position="2"/>
        <end position="82"/>
    </location>
</feature>
<dbReference type="SUPFAM" id="SSF50199">
    <property type="entry name" value="Staphylococcal nuclease"/>
    <property type="match status" value="1"/>
</dbReference>
<dbReference type="Gene3D" id="2.40.50.90">
    <property type="match status" value="1"/>
</dbReference>
<organism evidence="2 3">
    <name type="scientific">Rhizobium oryzihabitans</name>
    <dbReference type="NCBI Taxonomy" id="2267833"/>
    <lineage>
        <taxon>Bacteria</taxon>
        <taxon>Pseudomonadati</taxon>
        <taxon>Pseudomonadota</taxon>
        <taxon>Alphaproteobacteria</taxon>
        <taxon>Hyphomicrobiales</taxon>
        <taxon>Rhizobiaceae</taxon>
        <taxon>Rhizobium/Agrobacterium group</taxon>
        <taxon>Rhizobium</taxon>
    </lineage>
</organism>
<dbReference type="Proteomes" id="UP000464865">
    <property type="component" value="Plasmid p6"/>
</dbReference>
<reference evidence="2 3" key="1">
    <citation type="submission" date="2020-02" db="EMBL/GenBank/DDBJ databases">
        <title>Plant-Promoting Endophytic Bacterium Rhizobium oryzihabitans sp. nov., Isolated from the Root of Rice.</title>
        <authorList>
            <person name="zhao J."/>
            <person name="Zhang G."/>
        </authorList>
    </citation>
    <scope>NUCLEOTIDE SEQUENCE [LARGE SCALE GENOMIC DNA]</scope>
    <source>
        <strain evidence="2 3">M15</strain>
        <plasmid evidence="2 3">p6</plasmid>
    </source>
</reference>